<dbReference type="GO" id="GO:0005198">
    <property type="term" value="F:structural molecule activity"/>
    <property type="evidence" value="ECO:0007669"/>
    <property type="project" value="TreeGrafter"/>
</dbReference>
<reference evidence="5" key="1">
    <citation type="submission" date="2022-11" db="UniProtKB">
        <authorList>
            <consortium name="WormBaseParasite"/>
        </authorList>
    </citation>
    <scope>IDENTIFICATION</scope>
</reference>
<dbReference type="CDD" id="cd00176">
    <property type="entry name" value="SPEC"/>
    <property type="match status" value="1"/>
</dbReference>
<evidence type="ECO:0000256" key="1">
    <source>
        <dbReference type="ARBA" id="ARBA00022553"/>
    </source>
</evidence>
<dbReference type="GO" id="GO:0031122">
    <property type="term" value="P:cytoplasmic microtubule organization"/>
    <property type="evidence" value="ECO:0007669"/>
    <property type="project" value="TreeGrafter"/>
</dbReference>
<feature type="region of interest" description="Disordered" evidence="3">
    <location>
        <begin position="1440"/>
        <end position="1509"/>
    </location>
</feature>
<dbReference type="GO" id="GO:0005737">
    <property type="term" value="C:cytoplasm"/>
    <property type="evidence" value="ECO:0007669"/>
    <property type="project" value="TreeGrafter"/>
</dbReference>
<dbReference type="Gene3D" id="3.90.1290.10">
    <property type="entry name" value="Plakin repeat"/>
    <property type="match status" value="5"/>
</dbReference>
<name>A0A915EK62_9BILA</name>
<keyword evidence="1" id="KW-0597">Phosphoprotein</keyword>
<dbReference type="WBParaSite" id="jg7169">
    <property type="protein sequence ID" value="jg7169"/>
    <property type="gene ID" value="jg7169"/>
</dbReference>
<dbReference type="SUPFAM" id="SSF75399">
    <property type="entry name" value="Plakin repeat"/>
    <property type="match status" value="6"/>
</dbReference>
<dbReference type="InterPro" id="IPR001101">
    <property type="entry name" value="Plectin_repeat"/>
</dbReference>
<feature type="compositionally biased region" description="Basic and acidic residues" evidence="3">
    <location>
        <begin position="285"/>
        <end position="375"/>
    </location>
</feature>
<dbReference type="InterPro" id="IPR018159">
    <property type="entry name" value="Spectrin/alpha-actinin"/>
</dbReference>
<dbReference type="GO" id="GO:0045104">
    <property type="term" value="P:intermediate filament cytoskeleton organization"/>
    <property type="evidence" value="ECO:0007669"/>
    <property type="project" value="InterPro"/>
</dbReference>
<evidence type="ECO:0000313" key="5">
    <source>
        <dbReference type="WBParaSite" id="jg7169"/>
    </source>
</evidence>
<evidence type="ECO:0000256" key="3">
    <source>
        <dbReference type="SAM" id="MobiDB-lite"/>
    </source>
</evidence>
<dbReference type="InterPro" id="IPR043197">
    <property type="entry name" value="Plakin"/>
</dbReference>
<feature type="compositionally biased region" description="Polar residues" evidence="3">
    <location>
        <begin position="1453"/>
        <end position="1465"/>
    </location>
</feature>
<organism evidence="4 5">
    <name type="scientific">Ditylenchus dipsaci</name>
    <dbReference type="NCBI Taxonomy" id="166011"/>
    <lineage>
        <taxon>Eukaryota</taxon>
        <taxon>Metazoa</taxon>
        <taxon>Ecdysozoa</taxon>
        <taxon>Nematoda</taxon>
        <taxon>Chromadorea</taxon>
        <taxon>Rhabditida</taxon>
        <taxon>Tylenchina</taxon>
        <taxon>Tylenchomorpha</taxon>
        <taxon>Sphaerularioidea</taxon>
        <taxon>Anguinidae</taxon>
        <taxon>Anguininae</taxon>
        <taxon>Ditylenchus</taxon>
    </lineage>
</organism>
<dbReference type="SUPFAM" id="SSF46966">
    <property type="entry name" value="Spectrin repeat"/>
    <property type="match status" value="2"/>
</dbReference>
<dbReference type="Gene3D" id="1.20.58.60">
    <property type="match status" value="2"/>
</dbReference>
<dbReference type="GO" id="GO:0042060">
    <property type="term" value="P:wound healing"/>
    <property type="evidence" value="ECO:0007669"/>
    <property type="project" value="TreeGrafter"/>
</dbReference>
<dbReference type="Proteomes" id="UP000887574">
    <property type="component" value="Unplaced"/>
</dbReference>
<dbReference type="PANTHER" id="PTHR23169">
    <property type="entry name" value="ENVOPLAKIN"/>
    <property type="match status" value="1"/>
</dbReference>
<keyword evidence="4" id="KW-1185">Reference proteome</keyword>
<dbReference type="SMART" id="SM00250">
    <property type="entry name" value="PLEC"/>
    <property type="match status" value="10"/>
</dbReference>
<dbReference type="SMART" id="SM00150">
    <property type="entry name" value="SPEC"/>
    <property type="match status" value="2"/>
</dbReference>
<feature type="region of interest" description="Disordered" evidence="3">
    <location>
        <begin position="285"/>
        <end position="379"/>
    </location>
</feature>
<protein>
    <submittedName>
        <fullName evidence="5">Uncharacterized protein</fullName>
    </submittedName>
</protein>
<accession>A0A915EK62</accession>
<dbReference type="GO" id="GO:0030056">
    <property type="term" value="C:hemidesmosome"/>
    <property type="evidence" value="ECO:0007669"/>
    <property type="project" value="TreeGrafter"/>
</dbReference>
<evidence type="ECO:0000313" key="4">
    <source>
        <dbReference type="Proteomes" id="UP000887574"/>
    </source>
</evidence>
<sequence>MYVERLKALEAVLQGLEEVTDIVRRHEITLSSFDDLPAALDKLRGVHSQLIELNMVLQQQQEYVQTLNKNVAQLRQHVARTRFNVSSHPDVDRLEEAVQNITVRWDNVCSQVAERLKTAEETQQTQMIYRSQYDEEILWLDRVESTINSLRRPEDLRPEELQSQLDQLVAEYAQLQEHTATIENINKEGGKFIRDAKSYDIRLNQFHDNVITTHGPGIRSEFRRQIPQSKNGAQIVTEELEALNRRFAQLSSVILERKNIVNVLIQNWRRKQQEDEDRRRAEEEEKRRAFEAARRKALDEADRLRRDREAAEAARRAADEADRLRRQQAEAEAARRAAEDAERRRREEEERRRREAEDAERRRREEEERNRRPKEPVVNVANTYQQADQHDDFDSFENLGEVPVVAKITEHEDEPQMFQEETVTKTQFYEMEGILHKQTGEILTFVEAIRQGLLDLSQGGEFFDIMSGSRVSLEKAAEMGLINQNISDILNGRHGIRHPDTGEEITLLEAIQIGLYDPDSRQLRDIKTGEILSLFDCVSRGICNTTTQHRLIKMGVLKLPPMALEQALKNGVLNPLTGEFRGKYVTEPIPLRDALANGYIQFSSQTPIIAVTLSDCIEDGLIDAYSGEFVDKNVQGEKFTLRDALERNKELIRDNIREVVNTDTNQRITLQEAILCHAINPRQGKFTDLQSRANLSLRQAFDQALISKPKTLTEIIDQGQLDTSNHFLDRGNRYTLVEAINAGVVDPEVRHIVDKNAQDVISIVEALERGVLSPAGKIVQEWGSDGREARSLDLYEAHRQGLLTKRVRHTIFDVKGIKNSQNNTNLSFNEAVEAGAFDIQSERVVDLQSKNTYLLSDAVGFVNEPDLSLVRAVGKGLVDASKGVLYDKRSQRELTASQAYQQGIVSLKGALRLAALFDVHPLLMTPIKKRQQNKRIRRPGQSGAPLPEDQIKVTLSEAMKQGLIDSRTQRFRQGGQEMSLDDALSQGLIDPSSEWIVPSRASAVGPTIEEKTQETITETGQQLAPKIYPDKQLEETVNTVKRVKRTETSAVGGPGGVSVYRAITGGKEQLKCQQLDTISGVVSPPGTNKTLTVEEAFNLGILNPNCVTIRDPKSGRQLNAVEALEQKVMDKHGFVDNRGRRLTLQEAIDERVAHVEAEPLVPSHAGHKKVIQFSSAHGPVTSFRPVGQPVIEEHEQSWTFDSSVGHLVDASTGERISLDSAIQSGKLAPEDLRVRDALTGREMSLDEAQKWGIVNLRDGYYLDKTDNKRYSLQEAARQHKLYPTGGVPENAGDAVHTTVKIQTRSEISKKEAVPIGGSGAHSIGDFNIGKLVDLKLYNASSGLFNHPSDSQAKQMTLKELIVKGFLNPYTTSILDKRQGKHLKLLDAIEQHLVDDIAGTVTDTQTGRVHDLQSAMREVGYPSNQGGHSPKLVERKLQLTPYAQEPSYHREEVTSTSSVRQRQPSPSGFVRSQVERVERSGPSGGTSGGFSNAMISHQPFGASHGMQRRW</sequence>
<dbReference type="PANTHER" id="PTHR23169:SF23">
    <property type="entry name" value="SHORT STOP, ISOFORM H"/>
    <property type="match status" value="1"/>
</dbReference>
<evidence type="ECO:0000256" key="2">
    <source>
        <dbReference type="ARBA" id="ARBA00022737"/>
    </source>
</evidence>
<keyword evidence="2" id="KW-0677">Repeat</keyword>
<proteinExistence type="predicted"/>
<dbReference type="GO" id="GO:0016020">
    <property type="term" value="C:membrane"/>
    <property type="evidence" value="ECO:0007669"/>
    <property type="project" value="TreeGrafter"/>
</dbReference>
<dbReference type="GO" id="GO:0005882">
    <property type="term" value="C:intermediate filament"/>
    <property type="evidence" value="ECO:0007669"/>
    <property type="project" value="TreeGrafter"/>
</dbReference>
<dbReference type="InterPro" id="IPR035915">
    <property type="entry name" value="Plakin_repeat_sf"/>
</dbReference>